<dbReference type="PANTHER" id="PTHR33202:SF7">
    <property type="entry name" value="FERRIC UPTAKE REGULATION PROTEIN"/>
    <property type="match status" value="1"/>
</dbReference>
<dbReference type="GO" id="GO:0003700">
    <property type="term" value="F:DNA-binding transcription factor activity"/>
    <property type="evidence" value="ECO:0007669"/>
    <property type="project" value="InterPro"/>
</dbReference>
<reference evidence="11" key="1">
    <citation type="journal article" date="2013" name="Genome Announc.">
        <title>First genome sequence of a syntrophic acetate-oxidizing bacterium, Tepidanaerobacter acetatoxydans strain Re1.</title>
        <authorList>
            <person name="Manzoor S."/>
            <person name="Bongcam-Rudloff E."/>
            <person name="Schnurer A."/>
            <person name="Muller B."/>
        </authorList>
    </citation>
    <scope>NUCLEOTIDE SEQUENCE [LARGE SCALE GENOMIC DNA]</scope>
    <source>
        <strain evidence="11">Re1</strain>
    </source>
</reference>
<keyword evidence="6" id="KW-0238">DNA-binding</keyword>
<evidence type="ECO:0000256" key="7">
    <source>
        <dbReference type="ARBA" id="ARBA00023163"/>
    </source>
</evidence>
<dbReference type="EMBL" id="HF563609">
    <property type="protein sequence ID" value="CDI40728.1"/>
    <property type="molecule type" value="Genomic_DNA"/>
</dbReference>
<evidence type="ECO:0000256" key="5">
    <source>
        <dbReference type="ARBA" id="ARBA00023015"/>
    </source>
</evidence>
<dbReference type="InterPro" id="IPR043135">
    <property type="entry name" value="Fur_C"/>
</dbReference>
<organism evidence="10 11">
    <name type="scientific">Tepidanaerobacter acetatoxydans (strain DSM 21804 / JCM 16047 / Re1)</name>
    <dbReference type="NCBI Taxonomy" id="1209989"/>
    <lineage>
        <taxon>Bacteria</taxon>
        <taxon>Bacillati</taxon>
        <taxon>Bacillota</taxon>
        <taxon>Clostridia</taxon>
        <taxon>Thermosediminibacterales</taxon>
        <taxon>Tepidanaerobacteraceae</taxon>
        <taxon>Tepidanaerobacter</taxon>
    </lineage>
</organism>
<evidence type="ECO:0000313" key="10">
    <source>
        <dbReference type="EMBL" id="CDI40728.1"/>
    </source>
</evidence>
<keyword evidence="3 8" id="KW-0479">Metal-binding</keyword>
<evidence type="ECO:0000256" key="9">
    <source>
        <dbReference type="PIRSR" id="PIRSR602481-2"/>
    </source>
</evidence>
<comment type="cofactor">
    <cofactor evidence="8">
        <name>Zn(2+)</name>
        <dbReference type="ChEBI" id="CHEBI:29105"/>
    </cofactor>
    <text evidence="8">Binds 1 zinc ion per subunit.</text>
</comment>
<evidence type="ECO:0000256" key="4">
    <source>
        <dbReference type="ARBA" id="ARBA00022833"/>
    </source>
</evidence>
<evidence type="ECO:0000313" key="11">
    <source>
        <dbReference type="Proteomes" id="UP000010802"/>
    </source>
</evidence>
<feature type="binding site" evidence="8">
    <location>
        <position position="105"/>
    </location>
    <ligand>
        <name>Zn(2+)</name>
        <dbReference type="ChEBI" id="CHEBI:29105"/>
    </ligand>
</feature>
<dbReference type="InterPro" id="IPR002481">
    <property type="entry name" value="FUR"/>
</dbReference>
<dbReference type="PANTHER" id="PTHR33202">
    <property type="entry name" value="ZINC UPTAKE REGULATION PROTEIN"/>
    <property type="match status" value="1"/>
</dbReference>
<dbReference type="SUPFAM" id="SSF46785">
    <property type="entry name" value="Winged helix' DNA-binding domain"/>
    <property type="match status" value="1"/>
</dbReference>
<dbReference type="GO" id="GO:1900376">
    <property type="term" value="P:regulation of secondary metabolite biosynthetic process"/>
    <property type="evidence" value="ECO:0007669"/>
    <property type="project" value="TreeGrafter"/>
</dbReference>
<keyword evidence="2" id="KW-0678">Repressor</keyword>
<dbReference type="Pfam" id="PF01475">
    <property type="entry name" value="FUR"/>
    <property type="match status" value="1"/>
</dbReference>
<evidence type="ECO:0000256" key="6">
    <source>
        <dbReference type="ARBA" id="ARBA00023125"/>
    </source>
</evidence>
<keyword evidence="5" id="KW-0805">Transcription regulation</keyword>
<feature type="binding site" evidence="8">
    <location>
        <position position="148"/>
    </location>
    <ligand>
        <name>Zn(2+)</name>
        <dbReference type="ChEBI" id="CHEBI:29105"/>
    </ligand>
</feature>
<comment type="similarity">
    <text evidence="1">Belongs to the Fur family.</text>
</comment>
<dbReference type="Gene3D" id="1.10.10.10">
    <property type="entry name" value="Winged helix-like DNA-binding domain superfamily/Winged helix DNA-binding domain"/>
    <property type="match status" value="1"/>
</dbReference>
<dbReference type="GO" id="GO:0045892">
    <property type="term" value="P:negative regulation of DNA-templated transcription"/>
    <property type="evidence" value="ECO:0007669"/>
    <property type="project" value="TreeGrafter"/>
</dbReference>
<dbReference type="InterPro" id="IPR036388">
    <property type="entry name" value="WH-like_DNA-bd_sf"/>
</dbReference>
<proteinExistence type="inferred from homology"/>
<evidence type="ECO:0000256" key="2">
    <source>
        <dbReference type="ARBA" id="ARBA00022491"/>
    </source>
</evidence>
<dbReference type="CDD" id="cd07153">
    <property type="entry name" value="Fur_like"/>
    <property type="match status" value="1"/>
</dbReference>
<dbReference type="AlphaFoldDB" id="F4LVI6"/>
<dbReference type="Gene3D" id="3.30.1490.190">
    <property type="match status" value="1"/>
</dbReference>
<feature type="binding site" evidence="8">
    <location>
        <position position="108"/>
    </location>
    <ligand>
        <name>Zn(2+)</name>
        <dbReference type="ChEBI" id="CHEBI:29105"/>
    </ligand>
</feature>
<name>F4LVI6_TEPAE</name>
<dbReference type="STRING" id="1209989.TepRe1_1426"/>
<accession>F4LVI6</accession>
<keyword evidence="7" id="KW-0804">Transcription</keyword>
<dbReference type="GO" id="GO:0008270">
    <property type="term" value="F:zinc ion binding"/>
    <property type="evidence" value="ECO:0007669"/>
    <property type="project" value="TreeGrafter"/>
</dbReference>
<dbReference type="KEGG" id="tae:TepiRe1_1538"/>
<dbReference type="InterPro" id="IPR036390">
    <property type="entry name" value="WH_DNA-bd_sf"/>
</dbReference>
<evidence type="ECO:0000256" key="1">
    <source>
        <dbReference type="ARBA" id="ARBA00007957"/>
    </source>
</evidence>
<keyword evidence="11" id="KW-1185">Reference proteome</keyword>
<keyword evidence="9" id="KW-0408">Iron</keyword>
<evidence type="ECO:0000256" key="3">
    <source>
        <dbReference type="ARBA" id="ARBA00022723"/>
    </source>
</evidence>
<dbReference type="eggNOG" id="COG0735">
    <property type="taxonomic scope" value="Bacteria"/>
</dbReference>
<gene>
    <name evidence="10" type="primary">fur</name>
    <name evidence="10" type="ordered locus">TEPIRE1_1538</name>
</gene>
<feature type="binding site" evidence="8">
    <location>
        <position position="145"/>
    </location>
    <ligand>
        <name>Zn(2+)</name>
        <dbReference type="ChEBI" id="CHEBI:29105"/>
    </ligand>
</feature>
<feature type="binding site" evidence="9">
    <location>
        <position position="137"/>
    </location>
    <ligand>
        <name>Fe cation</name>
        <dbReference type="ChEBI" id="CHEBI:24875"/>
    </ligand>
</feature>
<dbReference type="FunFam" id="1.10.10.10:FF:000051">
    <property type="entry name" value="Fur family transcriptional regulator"/>
    <property type="match status" value="1"/>
</dbReference>
<comment type="cofactor">
    <cofactor evidence="9">
        <name>Mn(2+)</name>
        <dbReference type="ChEBI" id="CHEBI:29035"/>
    </cofactor>
    <cofactor evidence="9">
        <name>Fe(2+)</name>
        <dbReference type="ChEBI" id="CHEBI:29033"/>
    </cofactor>
    <text evidence="9">Binds 1 Mn(2+) or Fe(2+) ion per subunit.</text>
</comment>
<sequence>MLTDEEKKYKMRFIEEKLKEKECRLTPQRRATLDVLIENQSKHLSTEDIYELVKNKFPDVGLATIYRTLQLFDDFNIIKKLDFNDGCYRYELSEDQRHQHHHLICIKCGNVYEFDDDLLDELEGKIYKSNDFTVLDHMVKFFGYCKNCKETK</sequence>
<keyword evidence="4 8" id="KW-0862">Zinc</keyword>
<dbReference type="Proteomes" id="UP000010802">
    <property type="component" value="Chromosome"/>
</dbReference>
<dbReference type="GO" id="GO:0000976">
    <property type="term" value="F:transcription cis-regulatory region binding"/>
    <property type="evidence" value="ECO:0007669"/>
    <property type="project" value="TreeGrafter"/>
</dbReference>
<evidence type="ECO:0000256" key="8">
    <source>
        <dbReference type="PIRSR" id="PIRSR602481-1"/>
    </source>
</evidence>
<dbReference type="HOGENOM" id="CLU_096072_3_1_9"/>
<dbReference type="KEGG" id="tep:TepRe1_1426"/>
<protein>
    <submittedName>
        <fullName evidence="10">Ferric uptake regulation protein</fullName>
    </submittedName>
</protein>